<sequence length="150" mass="17034">MYRRAISYTLSYFFEMKKFTYISILLFLCTFFKAQKNISFEELNSQNVLQLFGSANSTVNATTGFKSNVVQIGNNNEVQIYDLNPKKVSISQIGNDNKTVFINTSNKPSTATINSVGNKNYIDMVGSNSISEKMKININDSNMIIFIRNY</sequence>
<evidence type="ECO:0000313" key="2">
    <source>
        <dbReference type="Proteomes" id="UP000186246"/>
    </source>
</evidence>
<dbReference type="EMBL" id="FTOJ01000005">
    <property type="protein sequence ID" value="SIS88717.1"/>
    <property type="molecule type" value="Genomic_DNA"/>
</dbReference>
<dbReference type="STRING" id="551459.SAMN05421796_105165"/>
<reference evidence="2" key="1">
    <citation type="submission" date="2017-01" db="EMBL/GenBank/DDBJ databases">
        <authorList>
            <person name="Varghese N."/>
            <person name="Submissions S."/>
        </authorList>
    </citation>
    <scope>NUCLEOTIDE SEQUENCE [LARGE SCALE GENOMIC DNA]</scope>
    <source>
        <strain evidence="2">DSM 21068</strain>
    </source>
</reference>
<gene>
    <name evidence="1" type="ORF">SAMN05421796_105165</name>
</gene>
<evidence type="ECO:0008006" key="3">
    <source>
        <dbReference type="Google" id="ProtNLM"/>
    </source>
</evidence>
<protein>
    <recommendedName>
        <fullName evidence="3">Curlin associated repeat-containing protein</fullName>
    </recommendedName>
</protein>
<name>A0A1N7MRF5_9FLAO</name>
<dbReference type="AlphaFoldDB" id="A0A1N7MRF5"/>
<evidence type="ECO:0000313" key="1">
    <source>
        <dbReference type="EMBL" id="SIS88717.1"/>
    </source>
</evidence>
<proteinExistence type="predicted"/>
<organism evidence="1 2">
    <name type="scientific">Chryseobacterium piscicola</name>
    <dbReference type="NCBI Taxonomy" id="551459"/>
    <lineage>
        <taxon>Bacteria</taxon>
        <taxon>Pseudomonadati</taxon>
        <taxon>Bacteroidota</taxon>
        <taxon>Flavobacteriia</taxon>
        <taxon>Flavobacteriales</taxon>
        <taxon>Weeksellaceae</taxon>
        <taxon>Chryseobacterium group</taxon>
        <taxon>Chryseobacterium</taxon>
    </lineage>
</organism>
<dbReference type="Proteomes" id="UP000186246">
    <property type="component" value="Unassembled WGS sequence"/>
</dbReference>
<accession>A0A1N7MRF5</accession>